<dbReference type="InterPro" id="IPR006059">
    <property type="entry name" value="SBP"/>
</dbReference>
<dbReference type="SUPFAM" id="SSF53850">
    <property type="entry name" value="Periplasmic binding protein-like II"/>
    <property type="match status" value="1"/>
</dbReference>
<dbReference type="GO" id="GO:0042597">
    <property type="term" value="C:periplasmic space"/>
    <property type="evidence" value="ECO:0007669"/>
    <property type="project" value="UniProtKB-SubCell"/>
</dbReference>
<accession>A0A1Y1RT92</accession>
<dbReference type="Proteomes" id="UP000192343">
    <property type="component" value="Unassembled WGS sequence"/>
</dbReference>
<gene>
    <name evidence="4" type="ORF">B4O97_18090</name>
</gene>
<evidence type="ECO:0000313" key="5">
    <source>
        <dbReference type="Proteomes" id="UP000192343"/>
    </source>
</evidence>
<keyword evidence="3" id="KW-0812">Transmembrane</keyword>
<keyword evidence="3" id="KW-0472">Membrane</keyword>
<evidence type="ECO:0000256" key="1">
    <source>
        <dbReference type="ARBA" id="ARBA00004418"/>
    </source>
</evidence>
<evidence type="ECO:0008006" key="6">
    <source>
        <dbReference type="Google" id="ProtNLM"/>
    </source>
</evidence>
<feature type="transmembrane region" description="Helical" evidence="3">
    <location>
        <begin position="57"/>
        <end position="74"/>
    </location>
</feature>
<dbReference type="Pfam" id="PF01547">
    <property type="entry name" value="SBP_bac_1"/>
    <property type="match status" value="1"/>
</dbReference>
<protein>
    <recommendedName>
        <fullName evidence="6">ABC transporter substrate-binding protein</fullName>
    </recommendedName>
</protein>
<dbReference type="PANTHER" id="PTHR43649">
    <property type="entry name" value="ARABINOSE-BINDING PROTEIN-RELATED"/>
    <property type="match status" value="1"/>
</dbReference>
<dbReference type="EMBL" id="MWQY01000031">
    <property type="protein sequence ID" value="ORC30328.1"/>
    <property type="molecule type" value="Genomic_DNA"/>
</dbReference>
<comment type="subcellular location">
    <subcellularLocation>
        <location evidence="1">Periplasm</location>
    </subcellularLocation>
</comment>
<dbReference type="Gene3D" id="3.40.190.10">
    <property type="entry name" value="Periplasmic binding protein-like II"/>
    <property type="match status" value="2"/>
</dbReference>
<sequence length="482" mass="53464">MQPFAIKVSFSKVPVLRVPILHTIIISIGSYVISCRMVPFFMYFYCLSLKEEKMRKLLLLSVIVLSAGLVFAGGQGESADGSSDQVNLRFSWWGGDTRHKATLAAIEAYEAKNPNVKIEAEYGGFDSYYQKLVTQLAGGTAADVVQIDYKWVHDLAAQGEVFVDMNTLTDKIDMSGFDMKFTRAYGAHGDYLLGLPTGLNAFGLTLNSPLLKDAGIPVKESWTWQDILDYGGKVRALGEDKYLMGLQPQHFWYVIKIQLKQKTGNNFIKDDLSFGFEKQDLVEVLEYIDGAFESGAFAPLEETVLYDGKGWDQIPNWLNGSYGMISSWASVYTTVKNATTFDMTVARFPIPEDAVNPGLQTTPSQLLAVNSRSANKEEAIKFIDWFFNSEEAINILKDCRGVPPTSRARDILAAADELDTDVVTAVNLALPYSGGPENGPSLNKEIETIVKDYVQQVGYKVLTPEEAATQMMEDLEKVLSQL</sequence>
<dbReference type="STRING" id="1963862.B4O97_18090"/>
<organism evidence="4 5">
    <name type="scientific">Marispirochaeta aestuarii</name>
    <dbReference type="NCBI Taxonomy" id="1963862"/>
    <lineage>
        <taxon>Bacteria</taxon>
        <taxon>Pseudomonadati</taxon>
        <taxon>Spirochaetota</taxon>
        <taxon>Spirochaetia</taxon>
        <taxon>Spirochaetales</taxon>
        <taxon>Spirochaetaceae</taxon>
        <taxon>Marispirochaeta</taxon>
    </lineage>
</organism>
<keyword evidence="5" id="KW-1185">Reference proteome</keyword>
<dbReference type="PANTHER" id="PTHR43649:SF11">
    <property type="entry name" value="ABC TRANSPORTER SUBSTRATE-BINDING PROTEIN YESO-RELATED"/>
    <property type="match status" value="1"/>
</dbReference>
<proteinExistence type="inferred from homology"/>
<comment type="similarity">
    <text evidence="2">Belongs to the bacterial solute-binding protein 1 family.</text>
</comment>
<dbReference type="AlphaFoldDB" id="A0A1Y1RT92"/>
<feature type="transmembrane region" description="Helical" evidence="3">
    <location>
        <begin position="20"/>
        <end position="45"/>
    </location>
</feature>
<evidence type="ECO:0000256" key="2">
    <source>
        <dbReference type="ARBA" id="ARBA00008520"/>
    </source>
</evidence>
<dbReference type="InterPro" id="IPR050490">
    <property type="entry name" value="Bact_solute-bd_prot1"/>
</dbReference>
<keyword evidence="3" id="KW-1133">Transmembrane helix</keyword>
<evidence type="ECO:0000313" key="4">
    <source>
        <dbReference type="EMBL" id="ORC30328.1"/>
    </source>
</evidence>
<evidence type="ECO:0000256" key="3">
    <source>
        <dbReference type="SAM" id="Phobius"/>
    </source>
</evidence>
<reference evidence="4 5" key="1">
    <citation type="submission" date="2017-03" db="EMBL/GenBank/DDBJ databases">
        <title>Draft Genome sequence of Marispirochaeta sp. strain JC444.</title>
        <authorList>
            <person name="Shivani Y."/>
            <person name="Subhash Y."/>
            <person name="Sasikala C."/>
            <person name="Ramana C."/>
        </authorList>
    </citation>
    <scope>NUCLEOTIDE SEQUENCE [LARGE SCALE GENOMIC DNA]</scope>
    <source>
        <strain evidence="4 5">JC444</strain>
    </source>
</reference>
<comment type="caution">
    <text evidence="4">The sequence shown here is derived from an EMBL/GenBank/DDBJ whole genome shotgun (WGS) entry which is preliminary data.</text>
</comment>
<name>A0A1Y1RT92_9SPIO</name>